<dbReference type="SUPFAM" id="SSF56935">
    <property type="entry name" value="Porins"/>
    <property type="match status" value="1"/>
</dbReference>
<gene>
    <name evidence="6" type="ORF">GCM10022218_13240</name>
</gene>
<evidence type="ECO:0000256" key="2">
    <source>
        <dbReference type="ARBA" id="ARBA00023136"/>
    </source>
</evidence>
<keyword evidence="3" id="KW-0998">Cell outer membrane</keyword>
<dbReference type="InterPro" id="IPR037066">
    <property type="entry name" value="Plug_dom_sf"/>
</dbReference>
<organism evidence="6 7">
    <name type="scientific">Sphingobacterium ginsenosidimutans</name>
    <dbReference type="NCBI Taxonomy" id="687845"/>
    <lineage>
        <taxon>Bacteria</taxon>
        <taxon>Pseudomonadati</taxon>
        <taxon>Bacteroidota</taxon>
        <taxon>Sphingobacteriia</taxon>
        <taxon>Sphingobacteriales</taxon>
        <taxon>Sphingobacteriaceae</taxon>
        <taxon>Sphingobacterium</taxon>
    </lineage>
</organism>
<sequence>MKMFTRSILSLIITVVGLQLCLAQVGHIRVEPGTYPLKDVFHMIQSQCGYTVFYSDEIVMEDMTLTVDTKQLTLDYLLNKKLKDYHLAYQFLDKHILVISDLSRSTLEQMRGANKIEGHISDIKNKPLPYATIRVLKGDSIIGVTVADELGRFNIALPTEQRHLLLEVSSLGYKSIKKSFDGLDRTGKLKLTLDNDNTILETVTITENRSPYVRQADRMIVNVEGTMLANGLSTLDLLQRSPNLWVDHNGNIRIRGNQSVIVMIDDIIQRMSAEQLAEYLRSIPSENIKRIEIISNPGAEYEAQGLGGIVKIVMKKGTNDGFKVILLARYIQNVKDPYFNGGTLFDYKNKRFYLSGAVAYTKDKQRYKTDYNIQYPDDSKYLSNTQRFKDLNGYNARLTANYEIAKNQNIGLQTIWTNSKSDQDFHTNNAHQMQGDTLYKTTDNVWKNRPTMVNSTFNYSLKIDTLESSFKVIADYLYNDNRESNHYRMTAPNSPAPYIYQNLSPSTTHIYSIQADLNKKYQKDFSFSTGIKYVQTKRNNTVERNNFIADNWQLDSLYSNQFIYNEDLVMGYFTLDKKINNFSIKAGLRAEQTFIDGLSVTSSEKVKQNYLNLFPSIFLLQNIGKKGTSIHLNYGKRVRRPSFKDLNPYTLQIDDFVLIQGNVNLQPEYIHRIETGIMLKNGISVDLFYSNTQDKIVQFTTQVNNRQIKYQSINFKNGIDYGSSAFLPFTINSFWRVQSSLSFFKSKFEYHNVNLSQQVFEGSLFNFLKVSKLFDINLYLSYQTPSYIGNTKYADQFYSSIMFSRGILNGKGKITLQANDLFNTAREREFSSYEGTIINFYQKRPTRTFGLSFTYTITKGKKFEDRKIIQSNDEQRKRVN</sequence>
<dbReference type="InterPro" id="IPR036942">
    <property type="entry name" value="Beta-barrel_TonB_sf"/>
</dbReference>
<evidence type="ECO:0000259" key="4">
    <source>
        <dbReference type="Pfam" id="PF07715"/>
    </source>
</evidence>
<reference evidence="7" key="1">
    <citation type="journal article" date="2019" name="Int. J. Syst. Evol. Microbiol.">
        <title>The Global Catalogue of Microorganisms (GCM) 10K type strain sequencing project: providing services to taxonomists for standard genome sequencing and annotation.</title>
        <authorList>
            <consortium name="The Broad Institute Genomics Platform"/>
            <consortium name="The Broad Institute Genome Sequencing Center for Infectious Disease"/>
            <person name="Wu L."/>
            <person name="Ma J."/>
        </authorList>
    </citation>
    <scope>NUCLEOTIDE SEQUENCE [LARGE SCALE GENOMIC DNA]</scope>
    <source>
        <strain evidence="7">JCM 16722</strain>
    </source>
</reference>
<proteinExistence type="predicted"/>
<keyword evidence="2" id="KW-0472">Membrane</keyword>
<keyword evidence="7" id="KW-1185">Reference proteome</keyword>
<accession>A0ABP7ZWK1</accession>
<dbReference type="Gene3D" id="2.170.130.10">
    <property type="entry name" value="TonB-dependent receptor, plug domain"/>
    <property type="match status" value="1"/>
</dbReference>
<dbReference type="PANTHER" id="PTHR40980:SF4">
    <property type="entry name" value="TONB-DEPENDENT RECEPTOR-LIKE BETA-BARREL DOMAIN-CONTAINING PROTEIN"/>
    <property type="match status" value="1"/>
</dbReference>
<dbReference type="Proteomes" id="UP001500167">
    <property type="component" value="Unassembled WGS sequence"/>
</dbReference>
<dbReference type="EMBL" id="BAAAZK010000002">
    <property type="protein sequence ID" value="GAA4172133.1"/>
    <property type="molecule type" value="Genomic_DNA"/>
</dbReference>
<evidence type="ECO:0000313" key="6">
    <source>
        <dbReference type="EMBL" id="GAA4172133.1"/>
    </source>
</evidence>
<evidence type="ECO:0000259" key="5">
    <source>
        <dbReference type="Pfam" id="PF14905"/>
    </source>
</evidence>
<dbReference type="PANTHER" id="PTHR40980">
    <property type="entry name" value="PLUG DOMAIN-CONTAINING PROTEIN"/>
    <property type="match status" value="1"/>
</dbReference>
<dbReference type="InterPro" id="IPR008969">
    <property type="entry name" value="CarboxyPept-like_regulatory"/>
</dbReference>
<feature type="domain" description="Outer membrane protein beta-barrel" evidence="5">
    <location>
        <begin position="462"/>
        <end position="855"/>
    </location>
</feature>
<dbReference type="Pfam" id="PF14905">
    <property type="entry name" value="OMP_b-brl_3"/>
    <property type="match status" value="1"/>
</dbReference>
<comment type="subcellular location">
    <subcellularLocation>
        <location evidence="1">Cell outer membrane</location>
    </subcellularLocation>
</comment>
<name>A0ABP7ZWK1_9SPHI</name>
<dbReference type="InterPro" id="IPR012910">
    <property type="entry name" value="Plug_dom"/>
</dbReference>
<comment type="caution">
    <text evidence="6">The sequence shown here is derived from an EMBL/GenBank/DDBJ whole genome shotgun (WGS) entry which is preliminary data.</text>
</comment>
<dbReference type="Gene3D" id="2.40.170.20">
    <property type="entry name" value="TonB-dependent receptor, beta-barrel domain"/>
    <property type="match status" value="1"/>
</dbReference>
<evidence type="ECO:0000256" key="1">
    <source>
        <dbReference type="ARBA" id="ARBA00004442"/>
    </source>
</evidence>
<dbReference type="SUPFAM" id="SSF49464">
    <property type="entry name" value="Carboxypeptidase regulatory domain-like"/>
    <property type="match status" value="1"/>
</dbReference>
<protein>
    <submittedName>
        <fullName evidence="6">Outer membrane beta-barrel family protein</fullName>
    </submittedName>
</protein>
<feature type="domain" description="TonB-dependent receptor plug" evidence="4">
    <location>
        <begin position="233"/>
        <end position="309"/>
    </location>
</feature>
<evidence type="ECO:0000313" key="7">
    <source>
        <dbReference type="Proteomes" id="UP001500167"/>
    </source>
</evidence>
<dbReference type="Pfam" id="PF07715">
    <property type="entry name" value="Plug"/>
    <property type="match status" value="1"/>
</dbReference>
<evidence type="ECO:0000256" key="3">
    <source>
        <dbReference type="ARBA" id="ARBA00023237"/>
    </source>
</evidence>
<dbReference type="InterPro" id="IPR041700">
    <property type="entry name" value="OMP_b-brl_3"/>
</dbReference>